<dbReference type="EMBL" id="JADOER010000004">
    <property type="protein sequence ID" value="MBT9311689.1"/>
    <property type="molecule type" value="Genomic_DNA"/>
</dbReference>
<gene>
    <name evidence="1" type="ORF">IXB28_05690</name>
</gene>
<keyword evidence="2" id="KW-1185">Reference proteome</keyword>
<sequence>MTLFPAIIVFAIVFLSFSKKVLSQPDDSRDFVRPKGARSEALLDPNAALLKYELLQRGLEKKAQRAKLPEY</sequence>
<proteinExistence type="predicted"/>
<dbReference type="Proteomes" id="UP001196661">
    <property type="component" value="Unassembled WGS sequence"/>
</dbReference>
<organism evidence="1 2">
    <name type="scientific">Leptothoe kymatousa TAU-MAC 1615</name>
    <dbReference type="NCBI Taxonomy" id="2364775"/>
    <lineage>
        <taxon>Bacteria</taxon>
        <taxon>Bacillati</taxon>
        <taxon>Cyanobacteriota</taxon>
        <taxon>Cyanophyceae</taxon>
        <taxon>Nodosilineales</taxon>
        <taxon>Cymatolegaceae</taxon>
        <taxon>Leptothoe</taxon>
        <taxon>Leptothoe kymatousa</taxon>
    </lineage>
</organism>
<dbReference type="RefSeq" id="WP_215617561.1">
    <property type="nucleotide sequence ID" value="NZ_JADOER010000004.1"/>
</dbReference>
<name>A0ABS5Y1J0_9CYAN</name>
<evidence type="ECO:0000313" key="1">
    <source>
        <dbReference type="EMBL" id="MBT9311689.1"/>
    </source>
</evidence>
<evidence type="ECO:0000313" key="2">
    <source>
        <dbReference type="Proteomes" id="UP001196661"/>
    </source>
</evidence>
<comment type="caution">
    <text evidence="1">The sequence shown here is derived from an EMBL/GenBank/DDBJ whole genome shotgun (WGS) entry which is preliminary data.</text>
</comment>
<reference evidence="1 2" key="1">
    <citation type="journal article" date="2021" name="Mar. Drugs">
        <title>Genome Reduction and Secondary Metabolism of the Marine Sponge-Associated Cyanobacterium Leptothoe.</title>
        <authorList>
            <person name="Konstantinou D."/>
            <person name="Popin R.V."/>
            <person name="Fewer D.P."/>
            <person name="Sivonen K."/>
            <person name="Gkelis S."/>
        </authorList>
    </citation>
    <scope>NUCLEOTIDE SEQUENCE [LARGE SCALE GENOMIC DNA]</scope>
    <source>
        <strain evidence="1 2">TAU-MAC 1615</strain>
    </source>
</reference>
<protein>
    <submittedName>
        <fullName evidence="1">Uncharacterized protein</fullName>
    </submittedName>
</protein>
<accession>A0ABS5Y1J0</accession>